<dbReference type="InterPro" id="IPR036663">
    <property type="entry name" value="Fumarylacetoacetase_C_sf"/>
</dbReference>
<dbReference type="Gene3D" id="3.90.850.10">
    <property type="entry name" value="Fumarylacetoacetase-like, C-terminal domain"/>
    <property type="match status" value="1"/>
</dbReference>
<sequence>MRFSHLYSPPSDATPRFAALISAADGSLTGALFVDELLDEAPRDLQEFLESDPVTQRRVRDTISVALKSGASLTPPAEFSVGPAILRPPAIIAIGLNYADHAAELGLDLAADPTIFGLWPNSLAADGDDLSWPETLSAAVDFEVELGVVIGRDVKNATVETALQSVFGYTVVNDITARDIQFREQQWIRCKSFDGFTPVGPVVVTSDEIADPQNLRLLTTVNGVVFQDSNSAKMIRSVAELVSFLSQGITLKAGTLISTGTPAGAGFSREPKVLLGEGDTVVVTIEQIGSISTTCHVTHEN</sequence>
<organism evidence="4 5">
    <name type="scientific">Alpinimonas psychrophila</name>
    <dbReference type="NCBI Taxonomy" id="748908"/>
    <lineage>
        <taxon>Bacteria</taxon>
        <taxon>Bacillati</taxon>
        <taxon>Actinomycetota</taxon>
        <taxon>Actinomycetes</taxon>
        <taxon>Micrococcales</taxon>
        <taxon>Microbacteriaceae</taxon>
        <taxon>Alpinimonas</taxon>
    </lineage>
</organism>
<dbReference type="PANTHER" id="PTHR42796:SF4">
    <property type="entry name" value="FUMARYLACETOACETATE HYDROLASE DOMAIN-CONTAINING PROTEIN 2A"/>
    <property type="match status" value="1"/>
</dbReference>
<dbReference type="InterPro" id="IPR051121">
    <property type="entry name" value="FAH"/>
</dbReference>
<dbReference type="FunFam" id="3.90.850.10:FF:000002">
    <property type="entry name" value="2-hydroxyhepta-2,4-diene-1,7-dioate isomerase"/>
    <property type="match status" value="1"/>
</dbReference>
<dbReference type="EMBL" id="JACGWU010000001">
    <property type="protein sequence ID" value="MBA8828246.1"/>
    <property type="molecule type" value="Genomic_DNA"/>
</dbReference>
<dbReference type="AlphaFoldDB" id="A0A7W3JS45"/>
<dbReference type="GO" id="GO:0046872">
    <property type="term" value="F:metal ion binding"/>
    <property type="evidence" value="ECO:0007669"/>
    <property type="project" value="UniProtKB-KW"/>
</dbReference>
<dbReference type="PANTHER" id="PTHR42796">
    <property type="entry name" value="FUMARYLACETOACETATE HYDROLASE DOMAIN-CONTAINING PROTEIN 2A-RELATED"/>
    <property type="match status" value="1"/>
</dbReference>
<dbReference type="InterPro" id="IPR011234">
    <property type="entry name" value="Fumarylacetoacetase-like_C"/>
</dbReference>
<feature type="domain" description="Fumarylacetoacetase-like C-terminal" evidence="3">
    <location>
        <begin position="91"/>
        <end position="294"/>
    </location>
</feature>
<keyword evidence="2" id="KW-0479">Metal-binding</keyword>
<evidence type="ECO:0000256" key="1">
    <source>
        <dbReference type="ARBA" id="ARBA00010211"/>
    </source>
</evidence>
<accession>A0A7W3JS45</accession>
<reference evidence="4 5" key="1">
    <citation type="submission" date="2020-07" db="EMBL/GenBank/DDBJ databases">
        <title>Sequencing the genomes of 1000 actinobacteria strains.</title>
        <authorList>
            <person name="Klenk H.-P."/>
        </authorList>
    </citation>
    <scope>NUCLEOTIDE SEQUENCE [LARGE SCALE GENOMIC DNA]</scope>
    <source>
        <strain evidence="4 5">DSM 23737</strain>
    </source>
</reference>
<dbReference type="RefSeq" id="WP_182483687.1">
    <property type="nucleotide sequence ID" value="NZ_JACGWU010000001.1"/>
</dbReference>
<evidence type="ECO:0000256" key="2">
    <source>
        <dbReference type="ARBA" id="ARBA00022723"/>
    </source>
</evidence>
<dbReference type="Pfam" id="PF01557">
    <property type="entry name" value="FAA_hydrolase"/>
    <property type="match status" value="1"/>
</dbReference>
<evidence type="ECO:0000259" key="3">
    <source>
        <dbReference type="Pfam" id="PF01557"/>
    </source>
</evidence>
<comment type="similarity">
    <text evidence="1">Belongs to the FAH family.</text>
</comment>
<evidence type="ECO:0000313" key="5">
    <source>
        <dbReference type="Proteomes" id="UP000524237"/>
    </source>
</evidence>
<keyword evidence="5" id="KW-1185">Reference proteome</keyword>
<evidence type="ECO:0000313" key="4">
    <source>
        <dbReference type="EMBL" id="MBA8828246.1"/>
    </source>
</evidence>
<name>A0A7W3JS45_9MICO</name>
<dbReference type="GO" id="GO:0016853">
    <property type="term" value="F:isomerase activity"/>
    <property type="evidence" value="ECO:0007669"/>
    <property type="project" value="UniProtKB-ARBA"/>
</dbReference>
<gene>
    <name evidence="4" type="ORF">FB555_000317</name>
</gene>
<dbReference type="Proteomes" id="UP000524237">
    <property type="component" value="Unassembled WGS sequence"/>
</dbReference>
<dbReference type="SUPFAM" id="SSF56529">
    <property type="entry name" value="FAH"/>
    <property type="match status" value="1"/>
</dbReference>
<dbReference type="GO" id="GO:0019752">
    <property type="term" value="P:carboxylic acid metabolic process"/>
    <property type="evidence" value="ECO:0007669"/>
    <property type="project" value="UniProtKB-ARBA"/>
</dbReference>
<protein>
    <submittedName>
        <fullName evidence="4">2-keto-4-pentenoate hydratase/2-oxohepta-3-ene-1,7-dioic acid hydratase in catechol pathway</fullName>
    </submittedName>
</protein>
<proteinExistence type="inferred from homology"/>
<comment type="caution">
    <text evidence="4">The sequence shown here is derived from an EMBL/GenBank/DDBJ whole genome shotgun (WGS) entry which is preliminary data.</text>
</comment>